<keyword evidence="3" id="KW-0804">Transcription</keyword>
<dbReference type="SUPFAM" id="SSF55781">
    <property type="entry name" value="GAF domain-like"/>
    <property type="match status" value="1"/>
</dbReference>
<dbReference type="FunFam" id="1.10.10.10:FF:000056">
    <property type="entry name" value="IclR family transcriptional regulator"/>
    <property type="match status" value="1"/>
</dbReference>
<dbReference type="Proteomes" id="UP000244240">
    <property type="component" value="Unassembled WGS sequence"/>
</dbReference>
<keyword evidence="9" id="KW-1185">Reference proteome</keyword>
<evidence type="ECO:0000313" key="8">
    <source>
        <dbReference type="EMBL" id="PTX64631.1"/>
    </source>
</evidence>
<dbReference type="InterPro" id="IPR029016">
    <property type="entry name" value="GAF-like_dom_sf"/>
</dbReference>
<dbReference type="Pfam" id="PF09339">
    <property type="entry name" value="HTH_IclR"/>
    <property type="match status" value="1"/>
</dbReference>
<evidence type="ECO:0000256" key="5">
    <source>
        <dbReference type="ARBA" id="ARBA00070406"/>
    </source>
</evidence>
<dbReference type="PROSITE" id="PS51077">
    <property type="entry name" value="HTH_ICLR"/>
    <property type="match status" value="1"/>
</dbReference>
<accession>A0A2T6C8I3</accession>
<evidence type="ECO:0000256" key="2">
    <source>
        <dbReference type="ARBA" id="ARBA00023125"/>
    </source>
</evidence>
<dbReference type="Gene3D" id="3.30.450.40">
    <property type="match status" value="1"/>
</dbReference>
<sequence length="261" mass="28243">MPVEETIPLSKDPKPTSSLRNALRLLKQFSVEEPEWGVSELADELDVVKSTAHRLVSTLADGGFVAKDHHTRKYRLGGSLLALGNAFTARLQLHREKVYPWLKELVEETGETAHIGVLQGPYVVYLYKLESRYPVRLLSYVGKRNPVHCTSTGQAVLAFRPPAVIREVLAEGLPAHGPNTPVTTEAMEEKLAVIRKSGYAVSAEELHAGVTSVGAPIRNGSGCVVASVNIAGPVTRIHRGTISGLSRQVMRAANGISKSLV</sequence>
<dbReference type="SMART" id="SM00346">
    <property type="entry name" value="HTH_ICLR"/>
    <property type="match status" value="1"/>
</dbReference>
<dbReference type="InterPro" id="IPR050707">
    <property type="entry name" value="HTH_MetabolicPath_Reg"/>
</dbReference>
<dbReference type="EMBL" id="QBKR01000002">
    <property type="protein sequence ID" value="PTX64631.1"/>
    <property type="molecule type" value="Genomic_DNA"/>
</dbReference>
<dbReference type="RefSeq" id="WP_108021694.1">
    <property type="nucleotide sequence ID" value="NZ_QBKR01000002.1"/>
</dbReference>
<evidence type="ECO:0000256" key="1">
    <source>
        <dbReference type="ARBA" id="ARBA00023015"/>
    </source>
</evidence>
<dbReference type="GO" id="GO:0045892">
    <property type="term" value="P:negative regulation of DNA-templated transcription"/>
    <property type="evidence" value="ECO:0007669"/>
    <property type="project" value="TreeGrafter"/>
</dbReference>
<evidence type="ECO:0000259" key="7">
    <source>
        <dbReference type="PROSITE" id="PS51078"/>
    </source>
</evidence>
<dbReference type="GO" id="GO:0003700">
    <property type="term" value="F:DNA-binding transcription factor activity"/>
    <property type="evidence" value="ECO:0007669"/>
    <property type="project" value="TreeGrafter"/>
</dbReference>
<evidence type="ECO:0000256" key="4">
    <source>
        <dbReference type="ARBA" id="ARBA00058938"/>
    </source>
</evidence>
<dbReference type="InterPro" id="IPR036390">
    <property type="entry name" value="WH_DNA-bd_sf"/>
</dbReference>
<dbReference type="GO" id="GO:0003677">
    <property type="term" value="F:DNA binding"/>
    <property type="evidence" value="ECO:0007669"/>
    <property type="project" value="UniProtKB-KW"/>
</dbReference>
<dbReference type="InterPro" id="IPR014757">
    <property type="entry name" value="Tscrpt_reg_IclR_C"/>
</dbReference>
<dbReference type="SUPFAM" id="SSF46785">
    <property type="entry name" value="Winged helix' DNA-binding domain"/>
    <property type="match status" value="1"/>
</dbReference>
<keyword evidence="2" id="KW-0238">DNA-binding</keyword>
<evidence type="ECO:0000259" key="6">
    <source>
        <dbReference type="PROSITE" id="PS51077"/>
    </source>
</evidence>
<evidence type="ECO:0000313" key="9">
    <source>
        <dbReference type="Proteomes" id="UP000244240"/>
    </source>
</evidence>
<dbReference type="OrthoDB" id="9778379at2"/>
<dbReference type="Gene3D" id="1.10.10.10">
    <property type="entry name" value="Winged helix-like DNA-binding domain superfamily/Winged helix DNA-binding domain"/>
    <property type="match status" value="1"/>
</dbReference>
<protein>
    <recommendedName>
        <fullName evidence="5">Glycerol operon regulatory protein</fullName>
    </recommendedName>
</protein>
<comment type="caution">
    <text evidence="8">The sequence shown here is derived from an EMBL/GenBank/DDBJ whole genome shotgun (WGS) entry which is preliminary data.</text>
</comment>
<comment type="function">
    <text evidence="4">May be an activator protein for the gylABX operon.</text>
</comment>
<reference evidence="8 9" key="1">
    <citation type="submission" date="2018-04" db="EMBL/GenBank/DDBJ databases">
        <title>Genomic Encyclopedia of Archaeal and Bacterial Type Strains, Phase II (KMG-II): from individual species to whole genera.</title>
        <authorList>
            <person name="Goeker M."/>
        </authorList>
    </citation>
    <scope>NUCLEOTIDE SEQUENCE [LARGE SCALE GENOMIC DNA]</scope>
    <source>
        <strain evidence="8 9">DSM 45787</strain>
    </source>
</reference>
<name>A0A2T6C8I3_9BACL</name>
<dbReference type="PANTHER" id="PTHR30136">
    <property type="entry name" value="HELIX-TURN-HELIX TRANSCRIPTIONAL REGULATOR, ICLR FAMILY"/>
    <property type="match status" value="1"/>
</dbReference>
<dbReference type="InterPro" id="IPR005471">
    <property type="entry name" value="Tscrpt_reg_IclR_N"/>
</dbReference>
<dbReference type="PROSITE" id="PS51078">
    <property type="entry name" value="ICLR_ED"/>
    <property type="match status" value="1"/>
</dbReference>
<proteinExistence type="predicted"/>
<feature type="domain" description="HTH iclR-type" evidence="6">
    <location>
        <begin position="16"/>
        <end position="78"/>
    </location>
</feature>
<gene>
    <name evidence="8" type="ORF">C8P63_102125</name>
</gene>
<dbReference type="PANTHER" id="PTHR30136:SF35">
    <property type="entry name" value="HTH-TYPE TRANSCRIPTIONAL REGULATOR RV1719"/>
    <property type="match status" value="1"/>
</dbReference>
<keyword evidence="1" id="KW-0805">Transcription regulation</keyword>
<organism evidence="8 9">
    <name type="scientific">Melghirimyces profundicolus</name>
    <dbReference type="NCBI Taxonomy" id="1242148"/>
    <lineage>
        <taxon>Bacteria</taxon>
        <taxon>Bacillati</taxon>
        <taxon>Bacillota</taxon>
        <taxon>Bacilli</taxon>
        <taxon>Bacillales</taxon>
        <taxon>Thermoactinomycetaceae</taxon>
        <taxon>Melghirimyces</taxon>
    </lineage>
</organism>
<feature type="domain" description="IclR-ED" evidence="7">
    <location>
        <begin position="79"/>
        <end position="261"/>
    </location>
</feature>
<evidence type="ECO:0000256" key="3">
    <source>
        <dbReference type="ARBA" id="ARBA00023163"/>
    </source>
</evidence>
<dbReference type="InterPro" id="IPR036388">
    <property type="entry name" value="WH-like_DNA-bd_sf"/>
</dbReference>
<dbReference type="AlphaFoldDB" id="A0A2T6C8I3"/>
<dbReference type="Pfam" id="PF01614">
    <property type="entry name" value="IclR_C"/>
    <property type="match status" value="1"/>
</dbReference>